<proteinExistence type="predicted"/>
<dbReference type="Gene3D" id="3.40.50.10300">
    <property type="entry name" value="CoaB-like"/>
    <property type="match status" value="1"/>
</dbReference>
<protein>
    <recommendedName>
        <fullName evidence="1">DNA/pantothenate metabolism flavoprotein C-terminal domain-containing protein</fullName>
    </recommendedName>
</protein>
<comment type="caution">
    <text evidence="2">The sequence shown here is derived from an EMBL/GenBank/DDBJ whole genome shotgun (WGS) entry which is preliminary data.</text>
</comment>
<dbReference type="AlphaFoldDB" id="A0A968GEQ8"/>
<dbReference type="Proteomes" id="UP000778951">
    <property type="component" value="Unassembled WGS sequence"/>
</dbReference>
<dbReference type="InterPro" id="IPR007085">
    <property type="entry name" value="DNA/pantothenate-metab_flavo_C"/>
</dbReference>
<evidence type="ECO:0000259" key="1">
    <source>
        <dbReference type="Pfam" id="PF04127"/>
    </source>
</evidence>
<sequence length="259" mass="28726">MHILITAGGTSEKIDDVRKITNSSTGELGALIAKEFALRQEVESIHLLTTKQAILPDIHAKITTHIVESHAQVQARLRSIMEHHSPDVIIHSMAISDYHVSAVSSLDTLAEELSLWLESHSNPSTTMIKAYLEQYQQGAELPKKMSSSITNPLLMLAPNAKLIDQLRALAPHATIVGFKLAATETVEELIVIGFSLLQRCQCDFVLANRVEDISEDGHVAFFIDADRQISTWSSKPHIAQGIVERLLKERNAIKRSEKQ</sequence>
<feature type="domain" description="DNA/pantothenate metabolism flavoprotein C-terminal" evidence="1">
    <location>
        <begin position="2"/>
        <end position="105"/>
    </location>
</feature>
<evidence type="ECO:0000313" key="3">
    <source>
        <dbReference type="Proteomes" id="UP000778951"/>
    </source>
</evidence>
<name>A0A968GEQ8_9SPIO</name>
<feature type="domain" description="DNA/pantothenate metabolism flavoprotein C-terminal" evidence="1">
    <location>
        <begin position="130"/>
        <end position="247"/>
    </location>
</feature>
<keyword evidence="3" id="KW-1185">Reference proteome</keyword>
<dbReference type="GO" id="GO:0003824">
    <property type="term" value="F:catalytic activity"/>
    <property type="evidence" value="ECO:0007669"/>
    <property type="project" value="UniProtKB-ARBA"/>
</dbReference>
<reference evidence="2" key="1">
    <citation type="submission" date="2020-03" db="EMBL/GenBank/DDBJ databases">
        <title>Spirochaetal bacteria isolated from arthropods constitute a novel genus Entomospira genus novum within the order Spirochaetales.</title>
        <authorList>
            <person name="Grana-Miraglia L."/>
            <person name="Sikutova S."/>
            <person name="Fingerle V."/>
            <person name="Sing A."/>
            <person name="Castillo-Ramirez S."/>
            <person name="Margos G."/>
            <person name="Rudolf I."/>
        </authorList>
    </citation>
    <scope>NUCLEOTIDE SEQUENCE</scope>
    <source>
        <strain evidence="2">BR149</strain>
    </source>
</reference>
<dbReference type="InterPro" id="IPR035929">
    <property type="entry name" value="CoaB-like_sf"/>
</dbReference>
<accession>A0A968GEQ8</accession>
<dbReference type="EMBL" id="JAATLM010000001">
    <property type="protein sequence ID" value="NIZ68907.1"/>
    <property type="molecule type" value="Genomic_DNA"/>
</dbReference>
<gene>
    <name evidence="2" type="ORF">HCT48_01555</name>
</gene>
<organism evidence="2 3">
    <name type="scientific">Entomospira culicis</name>
    <dbReference type="NCBI Taxonomy" id="2719989"/>
    <lineage>
        <taxon>Bacteria</taxon>
        <taxon>Pseudomonadati</taxon>
        <taxon>Spirochaetota</taxon>
        <taxon>Spirochaetia</taxon>
        <taxon>Spirochaetales</taxon>
        <taxon>Spirochaetaceae</taxon>
        <taxon>Entomospira</taxon>
    </lineage>
</organism>
<dbReference type="SUPFAM" id="SSF102645">
    <property type="entry name" value="CoaB-like"/>
    <property type="match status" value="1"/>
</dbReference>
<evidence type="ECO:0000313" key="2">
    <source>
        <dbReference type="EMBL" id="NIZ68907.1"/>
    </source>
</evidence>
<dbReference type="RefSeq" id="WP_167695020.1">
    <property type="nucleotide sequence ID" value="NZ_CP118181.1"/>
</dbReference>
<dbReference type="GO" id="GO:0015937">
    <property type="term" value="P:coenzyme A biosynthetic process"/>
    <property type="evidence" value="ECO:0007669"/>
    <property type="project" value="UniProtKB-ARBA"/>
</dbReference>
<dbReference type="Pfam" id="PF04127">
    <property type="entry name" value="DFP"/>
    <property type="match status" value="2"/>
</dbReference>